<sequence length="258" mass="27651">MTVTHRRTTATTCTVTAATAALLITSGTTAWAETGGDSSAQQLATTAREQLRNTNSLRLDYVDRSPETAASFSRAAKLDLALDSKGNCTGVMTMGAHGGTVKLVKHGGDVWLKPDKAFWKAELPGRQGAHAAQVFKDRYIHGPASDDLLKGVAAMCDLKALQKGTTSSQPQSLERGAETTLDGTRVIPLTSRSNSMTSTLYVTADEPHRLYRAAQKGPGTDLSLTFTDYGKPVPSRTPSAHQSVDVSKFREVLQERQT</sequence>
<proteinExistence type="predicted"/>
<dbReference type="Proteomes" id="UP001523219">
    <property type="component" value="Unassembled WGS sequence"/>
</dbReference>
<accession>A0ABT0ZKY3</accession>
<evidence type="ECO:0000256" key="1">
    <source>
        <dbReference type="SAM" id="SignalP"/>
    </source>
</evidence>
<evidence type="ECO:0000313" key="2">
    <source>
        <dbReference type="EMBL" id="MCN9244257.1"/>
    </source>
</evidence>
<gene>
    <name evidence="2" type="ORF">NGF19_26325</name>
</gene>
<keyword evidence="3" id="KW-1185">Reference proteome</keyword>
<feature type="chain" id="PRO_5047332400" description="Lipoprotein" evidence="1">
    <location>
        <begin position="33"/>
        <end position="258"/>
    </location>
</feature>
<keyword evidence="1" id="KW-0732">Signal</keyword>
<organism evidence="2 3">
    <name type="scientific">Streptomyces macrolidinus</name>
    <dbReference type="NCBI Taxonomy" id="2952607"/>
    <lineage>
        <taxon>Bacteria</taxon>
        <taxon>Bacillati</taxon>
        <taxon>Actinomycetota</taxon>
        <taxon>Actinomycetes</taxon>
        <taxon>Kitasatosporales</taxon>
        <taxon>Streptomycetaceae</taxon>
        <taxon>Streptomyces</taxon>
    </lineage>
</organism>
<evidence type="ECO:0008006" key="4">
    <source>
        <dbReference type="Google" id="ProtNLM"/>
    </source>
</evidence>
<comment type="caution">
    <text evidence="2">The sequence shown here is derived from an EMBL/GenBank/DDBJ whole genome shotgun (WGS) entry which is preliminary data.</text>
</comment>
<evidence type="ECO:0000313" key="3">
    <source>
        <dbReference type="Proteomes" id="UP001523219"/>
    </source>
</evidence>
<name>A0ABT0ZKY3_9ACTN</name>
<dbReference type="RefSeq" id="WP_252428027.1">
    <property type="nucleotide sequence ID" value="NZ_JAMWMR010000032.1"/>
</dbReference>
<dbReference type="Gene3D" id="2.50.20.20">
    <property type="match status" value="1"/>
</dbReference>
<reference evidence="2 3" key="1">
    <citation type="submission" date="2022-05" db="EMBL/GenBank/DDBJ databases">
        <title>Streptomyces sp. nov. RY43-2 isolated from soil of a peat swamp forest.</title>
        <authorList>
            <person name="Kanchanasin P."/>
            <person name="Tanasupawat S."/>
            <person name="Phongsopitanun W."/>
        </authorList>
    </citation>
    <scope>NUCLEOTIDE SEQUENCE [LARGE SCALE GENOMIC DNA]</scope>
    <source>
        <strain evidence="2 3">RY43-2</strain>
    </source>
</reference>
<dbReference type="EMBL" id="JAMWMR010000032">
    <property type="protein sequence ID" value="MCN9244257.1"/>
    <property type="molecule type" value="Genomic_DNA"/>
</dbReference>
<protein>
    <recommendedName>
        <fullName evidence="4">Lipoprotein</fullName>
    </recommendedName>
</protein>
<feature type="signal peptide" evidence="1">
    <location>
        <begin position="1"/>
        <end position="32"/>
    </location>
</feature>